<comment type="caution">
    <text evidence="1">The sequence shown here is derived from an EMBL/GenBank/DDBJ whole genome shotgun (WGS) entry which is preliminary data.</text>
</comment>
<gene>
    <name evidence="1" type="ORF">OXX778_LOCUS17361</name>
</gene>
<dbReference type="Proteomes" id="UP000663879">
    <property type="component" value="Unassembled WGS sequence"/>
</dbReference>
<dbReference type="OrthoDB" id="10586781at2759"/>
<proteinExistence type="predicted"/>
<dbReference type="AlphaFoldDB" id="A0A814I9N2"/>
<evidence type="ECO:0000313" key="2">
    <source>
        <dbReference type="Proteomes" id="UP000663879"/>
    </source>
</evidence>
<keyword evidence="2" id="KW-1185">Reference proteome</keyword>
<evidence type="ECO:0000313" key="1">
    <source>
        <dbReference type="EMBL" id="CAF1020612.1"/>
    </source>
</evidence>
<reference evidence="1" key="1">
    <citation type="submission" date="2021-02" db="EMBL/GenBank/DDBJ databases">
        <authorList>
            <person name="Nowell W R."/>
        </authorList>
    </citation>
    <scope>NUCLEOTIDE SEQUENCE</scope>
    <source>
        <strain evidence="1">Ploen Becks lab</strain>
    </source>
</reference>
<sequence>MHYFVVSGNDIGKGVENLFLRSLKTQISRSCLGLGIYYVNANNEIDCINFDIISSDLTEDARAVVRGFRLLRQQKFFKNIEKNSYIVWMDCGKHFRNFEVIGYLLKDLAEQKIDGN</sequence>
<organism evidence="1 2">
    <name type="scientific">Brachionus calyciflorus</name>
    <dbReference type="NCBI Taxonomy" id="104777"/>
    <lineage>
        <taxon>Eukaryota</taxon>
        <taxon>Metazoa</taxon>
        <taxon>Spiralia</taxon>
        <taxon>Gnathifera</taxon>
        <taxon>Rotifera</taxon>
        <taxon>Eurotatoria</taxon>
        <taxon>Monogononta</taxon>
        <taxon>Pseudotrocha</taxon>
        <taxon>Ploima</taxon>
        <taxon>Brachionidae</taxon>
        <taxon>Brachionus</taxon>
    </lineage>
</organism>
<name>A0A814I9N2_9BILA</name>
<dbReference type="EMBL" id="CAJNOC010004407">
    <property type="protein sequence ID" value="CAF1020612.1"/>
    <property type="molecule type" value="Genomic_DNA"/>
</dbReference>
<protein>
    <submittedName>
        <fullName evidence="1">Uncharacterized protein</fullName>
    </submittedName>
</protein>
<accession>A0A814I9N2</accession>